<dbReference type="GO" id="GO:0004623">
    <property type="term" value="F:phospholipase A2 activity"/>
    <property type="evidence" value="ECO:0007669"/>
    <property type="project" value="InterPro"/>
</dbReference>
<protein>
    <recommendedName>
        <fullName evidence="4">Phospholipase A2-like protein</fullName>
    </recommendedName>
</protein>
<gene>
    <name evidence="2" type="ORF">DFR68_103761</name>
</gene>
<evidence type="ECO:0000256" key="1">
    <source>
        <dbReference type="SAM" id="MobiDB-lite"/>
    </source>
</evidence>
<feature type="region of interest" description="Disordered" evidence="1">
    <location>
        <begin position="68"/>
        <end position="122"/>
    </location>
</feature>
<reference evidence="2 3" key="1">
    <citation type="submission" date="2018-07" db="EMBL/GenBank/DDBJ databases">
        <title>Genomic Encyclopedia of Type Strains, Phase IV (KMG-IV): sequencing the most valuable type-strain genomes for metagenomic binning, comparative biology and taxonomic classification.</title>
        <authorList>
            <person name="Goeker M."/>
        </authorList>
    </citation>
    <scope>NUCLEOTIDE SEQUENCE [LARGE SCALE GENOMIC DNA]</scope>
    <source>
        <strain evidence="2 3">DSM 44952</strain>
    </source>
</reference>
<evidence type="ECO:0008006" key="4">
    <source>
        <dbReference type="Google" id="ProtNLM"/>
    </source>
</evidence>
<dbReference type="Proteomes" id="UP000255355">
    <property type="component" value="Unassembled WGS sequence"/>
</dbReference>
<name>A0A370H9N6_9NOCA</name>
<evidence type="ECO:0000313" key="3">
    <source>
        <dbReference type="Proteomes" id="UP000255355"/>
    </source>
</evidence>
<dbReference type="EMBL" id="QQAZ01000003">
    <property type="protein sequence ID" value="RDI53371.1"/>
    <property type="molecule type" value="Genomic_DNA"/>
</dbReference>
<accession>A0A370H9N6</accession>
<organism evidence="2 3">
    <name type="scientific">Nocardia mexicana</name>
    <dbReference type="NCBI Taxonomy" id="279262"/>
    <lineage>
        <taxon>Bacteria</taxon>
        <taxon>Bacillati</taxon>
        <taxon>Actinomycetota</taxon>
        <taxon>Actinomycetes</taxon>
        <taxon>Mycobacteriales</taxon>
        <taxon>Nocardiaceae</taxon>
        <taxon>Nocardia</taxon>
    </lineage>
</organism>
<dbReference type="Gene3D" id="1.20.90.10">
    <property type="entry name" value="Phospholipase A2 domain"/>
    <property type="match status" value="1"/>
</dbReference>
<feature type="compositionally biased region" description="Pro residues" evidence="1">
    <location>
        <begin position="76"/>
        <end position="91"/>
    </location>
</feature>
<dbReference type="SUPFAM" id="SSF48619">
    <property type="entry name" value="Phospholipase A2, PLA2"/>
    <property type="match status" value="1"/>
</dbReference>
<dbReference type="GO" id="GO:0050482">
    <property type="term" value="P:arachidonate secretion"/>
    <property type="evidence" value="ECO:0007669"/>
    <property type="project" value="InterPro"/>
</dbReference>
<feature type="compositionally biased region" description="Pro residues" evidence="1">
    <location>
        <begin position="105"/>
        <end position="122"/>
    </location>
</feature>
<dbReference type="STRING" id="1210089.GCA_001613165_00069"/>
<dbReference type="AlphaFoldDB" id="A0A370H9N6"/>
<feature type="compositionally biased region" description="Low complexity" evidence="1">
    <location>
        <begin position="92"/>
        <end position="104"/>
    </location>
</feature>
<sequence>MSPLRRPIGTTRRYGLLITALALLIGTSVLAISTRNTPQAEAKPINPYIPCPQWQEMHPGWPCFGNFPEIEEPTLPNQPPGQPAPTVPGPPALATTTPPSATTAIPPPAAALTPPPLQPPPDPCAAIIPVPGYIPPALPGNTPIPPCGLGDDRSSTDLTPTLPVQSAGLCIAGRNPDGSCRGHGALNGSGSKVEVPDDYIYDPDCKQIPQGETCDSWRFEHDYCSGSPDQLPSPGANADFSGPCARHDMCLAGGGTNNFCNNQLFTDMTQNCKYTYGTLDPRYTLCLDNAEVYWTVVSTIQPPWPGLNGPPWAN</sequence>
<comment type="caution">
    <text evidence="2">The sequence shown here is derived from an EMBL/GenBank/DDBJ whole genome shotgun (WGS) entry which is preliminary data.</text>
</comment>
<dbReference type="GO" id="GO:0006644">
    <property type="term" value="P:phospholipid metabolic process"/>
    <property type="evidence" value="ECO:0007669"/>
    <property type="project" value="InterPro"/>
</dbReference>
<keyword evidence="3" id="KW-1185">Reference proteome</keyword>
<evidence type="ECO:0000313" key="2">
    <source>
        <dbReference type="EMBL" id="RDI53371.1"/>
    </source>
</evidence>
<dbReference type="InterPro" id="IPR036444">
    <property type="entry name" value="PLipase_A2_dom_sf"/>
</dbReference>
<proteinExistence type="predicted"/>